<name>A0A1B1B819_9ACTN</name>
<dbReference type="PANTHER" id="PTHR43585:SF2">
    <property type="entry name" value="ATP-GRASP ENZYME FSQD"/>
    <property type="match status" value="1"/>
</dbReference>
<evidence type="ECO:0000256" key="3">
    <source>
        <dbReference type="ARBA" id="ARBA00022840"/>
    </source>
</evidence>
<reference evidence="6 8" key="1">
    <citation type="submission" date="2016-06" db="EMBL/GenBank/DDBJ databases">
        <title>Complete genome sequence of Streptomyces griseochromogenes ATCC 14511, the Blasticidin S producer.</title>
        <authorList>
            <person name="Wu L."/>
        </authorList>
    </citation>
    <scope>NUCLEOTIDE SEQUENCE [LARGE SCALE GENOMIC DNA]</scope>
    <source>
        <strain evidence="6 8">ATCC 14511</strain>
    </source>
</reference>
<gene>
    <name evidence="6" type="ORF">AVL59_39910</name>
    <name evidence="7" type="ORF">J2Z21_003615</name>
</gene>
<keyword evidence="9" id="KW-1185">Reference proteome</keyword>
<keyword evidence="3 4" id="KW-0067">ATP-binding</keyword>
<dbReference type="GO" id="GO:0046872">
    <property type="term" value="F:metal ion binding"/>
    <property type="evidence" value="ECO:0007669"/>
    <property type="project" value="InterPro"/>
</dbReference>
<evidence type="ECO:0000259" key="5">
    <source>
        <dbReference type="PROSITE" id="PS50975"/>
    </source>
</evidence>
<evidence type="ECO:0000313" key="6">
    <source>
        <dbReference type="EMBL" id="ANP54939.1"/>
    </source>
</evidence>
<dbReference type="InterPro" id="IPR040570">
    <property type="entry name" value="LAL_C2"/>
</dbReference>
<dbReference type="SUPFAM" id="SSF56059">
    <property type="entry name" value="Glutathione synthetase ATP-binding domain-like"/>
    <property type="match status" value="1"/>
</dbReference>
<keyword evidence="2 4" id="KW-0547">Nucleotide-binding</keyword>
<dbReference type="Proteomes" id="UP001519309">
    <property type="component" value="Unassembled WGS sequence"/>
</dbReference>
<dbReference type="EMBL" id="CP016279">
    <property type="protein sequence ID" value="ANP54939.1"/>
    <property type="molecule type" value="Genomic_DNA"/>
</dbReference>
<dbReference type="AlphaFoldDB" id="A0A1B1B819"/>
<evidence type="ECO:0000313" key="9">
    <source>
        <dbReference type="Proteomes" id="UP001519309"/>
    </source>
</evidence>
<dbReference type="EMBL" id="JAGGLP010000006">
    <property type="protein sequence ID" value="MBP2050676.1"/>
    <property type="molecule type" value="Genomic_DNA"/>
</dbReference>
<dbReference type="Gene3D" id="3.40.50.20">
    <property type="match status" value="1"/>
</dbReference>
<accession>A0A1B1B819</accession>
<organism evidence="6 8">
    <name type="scientific">Streptomyces griseochromogenes</name>
    <dbReference type="NCBI Taxonomy" id="68214"/>
    <lineage>
        <taxon>Bacteria</taxon>
        <taxon>Bacillati</taxon>
        <taxon>Actinomycetota</taxon>
        <taxon>Actinomycetes</taxon>
        <taxon>Kitasatosporales</taxon>
        <taxon>Streptomycetaceae</taxon>
        <taxon>Streptomyces</taxon>
    </lineage>
</organism>
<dbReference type="KEGG" id="sgs:AVL59_39910"/>
<sequence length="406" mass="42046">MNADTVLVVGCTSASAHGQDQMRRLTAQAAARGLRLLGVDTPAALDGGGWRMAADEILPLAYDDEDACREFAAAHPEVTAVLTLKEGAVLATALLARALGLPGNAPEAVRTIRTKDLCREALRVAGFTQPRSAVAADLPAAERFLAENGGSGPWIVKPRDGMGSAGVSLVTSARDLPTALDALDGVRPFLIEEFVRGEEFSAEGVMLGGECRILGLTRKHTGAGFVETGHRMPAGLDAAVDESARAETARAVAVAGITHGIVHVEFWVSPEGDVVLGEIHARPGGDFLHALVEHTRPGLELFGTLLDDLLGRPAAAIPPAAGAAGCDFLVLDPGRVRSVEGWGMLSRSSGLLAAHLGVWPGDVIGPVTSSADRHGVLVAGADGPEGVEEILAEARGRLDIVLEAAR</sequence>
<feature type="domain" description="ATP-grasp" evidence="5">
    <location>
        <begin position="119"/>
        <end position="310"/>
    </location>
</feature>
<evidence type="ECO:0000313" key="8">
    <source>
        <dbReference type="Proteomes" id="UP000092659"/>
    </source>
</evidence>
<reference evidence="7 9" key="2">
    <citation type="submission" date="2021-03" db="EMBL/GenBank/DDBJ databases">
        <title>Genomic Encyclopedia of Type Strains, Phase IV (KMG-IV): sequencing the most valuable type-strain genomes for metagenomic binning, comparative biology and taxonomic classification.</title>
        <authorList>
            <person name="Goeker M."/>
        </authorList>
    </citation>
    <scope>NUCLEOTIDE SEQUENCE [LARGE SCALE GENOMIC DNA]</scope>
    <source>
        <strain evidence="7 9">DSM 40499</strain>
    </source>
</reference>
<dbReference type="OrthoDB" id="24041at2"/>
<dbReference type="RefSeq" id="WP_067314308.1">
    <property type="nucleotide sequence ID" value="NZ_CP016279.1"/>
</dbReference>
<evidence type="ECO:0000256" key="4">
    <source>
        <dbReference type="PROSITE-ProRule" id="PRU00409"/>
    </source>
</evidence>
<protein>
    <submittedName>
        <fullName evidence="7">Glutathione synthase/RimK-type ligase-like ATP-grasp enzyme</fullName>
    </submittedName>
</protein>
<evidence type="ECO:0000256" key="2">
    <source>
        <dbReference type="ARBA" id="ARBA00022741"/>
    </source>
</evidence>
<dbReference type="GO" id="GO:0016874">
    <property type="term" value="F:ligase activity"/>
    <property type="evidence" value="ECO:0007669"/>
    <property type="project" value="UniProtKB-KW"/>
</dbReference>
<dbReference type="PROSITE" id="PS50975">
    <property type="entry name" value="ATP_GRASP"/>
    <property type="match status" value="1"/>
</dbReference>
<dbReference type="GO" id="GO:0005524">
    <property type="term" value="F:ATP binding"/>
    <property type="evidence" value="ECO:0007669"/>
    <property type="project" value="UniProtKB-UniRule"/>
</dbReference>
<dbReference type="Pfam" id="PF13535">
    <property type="entry name" value="ATP-grasp_4"/>
    <property type="match status" value="1"/>
</dbReference>
<dbReference type="InterPro" id="IPR052032">
    <property type="entry name" value="ATP-dep_AA_Ligase"/>
</dbReference>
<proteinExistence type="predicted"/>
<dbReference type="Gene3D" id="3.30.470.20">
    <property type="entry name" value="ATP-grasp fold, B domain"/>
    <property type="match status" value="1"/>
</dbReference>
<dbReference type="PANTHER" id="PTHR43585">
    <property type="entry name" value="FUMIPYRROLE BIOSYNTHESIS PROTEIN C"/>
    <property type="match status" value="1"/>
</dbReference>
<keyword evidence="1" id="KW-0436">Ligase</keyword>
<dbReference type="STRING" id="68214.AVL59_39910"/>
<evidence type="ECO:0000256" key="1">
    <source>
        <dbReference type="ARBA" id="ARBA00022598"/>
    </source>
</evidence>
<evidence type="ECO:0000313" key="7">
    <source>
        <dbReference type="EMBL" id="MBP2050676.1"/>
    </source>
</evidence>
<dbReference type="Pfam" id="PF18603">
    <property type="entry name" value="LAL_C2"/>
    <property type="match status" value="1"/>
</dbReference>
<dbReference type="InterPro" id="IPR011761">
    <property type="entry name" value="ATP-grasp"/>
</dbReference>
<dbReference type="Proteomes" id="UP000092659">
    <property type="component" value="Chromosome"/>
</dbReference>